<protein>
    <recommendedName>
        <fullName evidence="1">bis(5'-nucleosyl)-tetraphosphatase (symmetrical)</fullName>
        <ecNumber evidence="1">3.6.1.41</ecNumber>
    </recommendedName>
</protein>
<dbReference type="InterPro" id="IPR003607">
    <property type="entry name" value="HD/PDEase_dom"/>
</dbReference>
<dbReference type="Gene3D" id="1.10.3210.10">
    <property type="entry name" value="Hypothetical protein af1432"/>
    <property type="match status" value="1"/>
</dbReference>
<proteinExistence type="predicted"/>
<dbReference type="GO" id="GO:0008803">
    <property type="term" value="F:bis(5'-nucleosyl)-tetraphosphatase (symmetrical) activity"/>
    <property type="evidence" value="ECO:0007669"/>
    <property type="project" value="UniProtKB-EC"/>
</dbReference>
<dbReference type="EMBL" id="JAGFNZ010000005">
    <property type="protein sequence ID" value="MBW7573578.1"/>
    <property type="molecule type" value="Genomic_DNA"/>
</dbReference>
<dbReference type="PANTHER" id="PTHR35795:SF1">
    <property type="entry name" value="BIS(5'-NUCLEOSYL)-TETRAPHOSPHATASE, SYMMETRICAL"/>
    <property type="match status" value="1"/>
</dbReference>
<keyword evidence="2" id="KW-0479">Metal-binding</keyword>
<dbReference type="InterPro" id="IPR005249">
    <property type="entry name" value="YqeK"/>
</dbReference>
<dbReference type="SMART" id="SM00471">
    <property type="entry name" value="HDc"/>
    <property type="match status" value="1"/>
</dbReference>
<evidence type="ECO:0000256" key="3">
    <source>
        <dbReference type="ARBA" id="ARBA00022741"/>
    </source>
</evidence>
<keyword evidence="9" id="KW-1185">Reference proteome</keyword>
<evidence type="ECO:0000256" key="2">
    <source>
        <dbReference type="ARBA" id="ARBA00022723"/>
    </source>
</evidence>
<dbReference type="CDD" id="cd00077">
    <property type="entry name" value="HDc"/>
    <property type="match status" value="1"/>
</dbReference>
<evidence type="ECO:0000256" key="4">
    <source>
        <dbReference type="ARBA" id="ARBA00022801"/>
    </source>
</evidence>
<name>A0ABS7DQW5_9FIRM</name>
<dbReference type="NCBIfam" id="TIGR00277">
    <property type="entry name" value="HDIG"/>
    <property type="match status" value="1"/>
</dbReference>
<organism evidence="8 9">
    <name type="scientific">Caproiciproducens faecalis</name>
    <dbReference type="NCBI Taxonomy" id="2820301"/>
    <lineage>
        <taxon>Bacteria</taxon>
        <taxon>Bacillati</taxon>
        <taxon>Bacillota</taxon>
        <taxon>Clostridia</taxon>
        <taxon>Eubacteriales</taxon>
        <taxon>Acutalibacteraceae</taxon>
        <taxon>Caproiciproducens</taxon>
    </lineage>
</organism>
<dbReference type="Pfam" id="PF01966">
    <property type="entry name" value="HD"/>
    <property type="match status" value="1"/>
</dbReference>
<gene>
    <name evidence="8" type="primary">yqeK</name>
    <name evidence="8" type="ORF">J5W02_12235</name>
</gene>
<evidence type="ECO:0000256" key="5">
    <source>
        <dbReference type="ARBA" id="ARBA00023004"/>
    </source>
</evidence>
<evidence type="ECO:0000313" key="8">
    <source>
        <dbReference type="EMBL" id="MBW7573578.1"/>
    </source>
</evidence>
<accession>A0ABS7DQW5</accession>
<evidence type="ECO:0000259" key="7">
    <source>
        <dbReference type="PROSITE" id="PS51831"/>
    </source>
</evidence>
<comment type="catalytic activity">
    <reaction evidence="6">
        <text>P(1),P(4)-bis(5'-adenosyl) tetraphosphate + H2O = 2 ADP + 2 H(+)</text>
        <dbReference type="Rhea" id="RHEA:24252"/>
        <dbReference type="ChEBI" id="CHEBI:15377"/>
        <dbReference type="ChEBI" id="CHEBI:15378"/>
        <dbReference type="ChEBI" id="CHEBI:58141"/>
        <dbReference type="ChEBI" id="CHEBI:456216"/>
        <dbReference type="EC" id="3.6.1.41"/>
    </reaction>
</comment>
<evidence type="ECO:0000256" key="1">
    <source>
        <dbReference type="ARBA" id="ARBA00012506"/>
    </source>
</evidence>
<reference evidence="8 9" key="1">
    <citation type="submission" date="2021-03" db="EMBL/GenBank/DDBJ databases">
        <title>Caproiciproducens sp. nov. isolated from feces of cow.</title>
        <authorList>
            <person name="Choi J.-Y."/>
        </authorList>
    </citation>
    <scope>NUCLEOTIDE SEQUENCE [LARGE SCALE GENOMIC DNA]</scope>
    <source>
        <strain evidence="8 9">AGMB10547</strain>
    </source>
</reference>
<sequence length="190" mass="21913">MNKIDYEAIIKPFLSQKRYYHSLCVRDAAVHLAKKYEVNEEKAEIAGILHDIMKDVPPDEQLKMMMRYDIILTDVERSAQKLWHAMLGEAYLEKELKITDAEILSAVRYHTTGRANMTLLDKIIFIADFISADRDYDGVEELRKAAEVSLEEAIIEGMVYTIQDLAKDCRAIHPDTISAYNEAVLKNKFR</sequence>
<keyword evidence="5" id="KW-0408">Iron</keyword>
<dbReference type="InterPro" id="IPR006674">
    <property type="entry name" value="HD_domain"/>
</dbReference>
<dbReference type="PROSITE" id="PS51831">
    <property type="entry name" value="HD"/>
    <property type="match status" value="1"/>
</dbReference>
<dbReference type="Proteomes" id="UP000719942">
    <property type="component" value="Unassembled WGS sequence"/>
</dbReference>
<dbReference type="EC" id="3.6.1.41" evidence="1"/>
<dbReference type="PANTHER" id="PTHR35795">
    <property type="entry name" value="SLR1885 PROTEIN"/>
    <property type="match status" value="1"/>
</dbReference>
<evidence type="ECO:0000256" key="6">
    <source>
        <dbReference type="ARBA" id="ARBA00049417"/>
    </source>
</evidence>
<comment type="caution">
    <text evidence="8">The sequence shown here is derived from an EMBL/GenBank/DDBJ whole genome shotgun (WGS) entry which is preliminary data.</text>
</comment>
<keyword evidence="4 8" id="KW-0378">Hydrolase</keyword>
<dbReference type="InterPro" id="IPR006675">
    <property type="entry name" value="HDIG_dom"/>
</dbReference>
<dbReference type="RefSeq" id="WP_219965985.1">
    <property type="nucleotide sequence ID" value="NZ_JAGFNZ010000005.1"/>
</dbReference>
<feature type="domain" description="HD" evidence="7">
    <location>
        <begin position="18"/>
        <end position="133"/>
    </location>
</feature>
<dbReference type="NCBIfam" id="TIGR00488">
    <property type="entry name" value="bis(5'-nucleosyl)-tetraphosphatase (symmetrical) YqeK"/>
    <property type="match status" value="1"/>
</dbReference>
<dbReference type="InterPro" id="IPR051094">
    <property type="entry name" value="Diverse_Catalytic_Enzymes"/>
</dbReference>
<evidence type="ECO:0000313" key="9">
    <source>
        <dbReference type="Proteomes" id="UP000719942"/>
    </source>
</evidence>
<keyword evidence="3" id="KW-0547">Nucleotide-binding</keyword>
<dbReference type="SUPFAM" id="SSF109604">
    <property type="entry name" value="HD-domain/PDEase-like"/>
    <property type="match status" value="1"/>
</dbReference>